<accession>A0A090E9Q1</accession>
<gene>
    <name evidence="1" type="ORF">MPL3356_60479</name>
</gene>
<dbReference type="Proteomes" id="UP000045285">
    <property type="component" value="Unassembled WGS sequence"/>
</dbReference>
<dbReference type="AlphaFoldDB" id="A0A090E9Q1"/>
<dbReference type="EMBL" id="CCMZ01000056">
    <property type="protein sequence ID" value="CDX26645.1"/>
    <property type="molecule type" value="Genomic_DNA"/>
</dbReference>
<evidence type="ECO:0000313" key="2">
    <source>
        <dbReference type="Proteomes" id="UP000045285"/>
    </source>
</evidence>
<protein>
    <submittedName>
        <fullName evidence="1">Uncharacterized protein</fullName>
    </submittedName>
</protein>
<sequence>MVASTGKVGLGTKFKVGDGESPEAFTPVVNVTAINLSGRSVEEVDFTHLASTGGFREFRPGFKDPGEIKITCHYNPSDATLNGTTGLEAKLNSGATFNWQIDMSGAGFNYMLYGFGYVSGGDFTFTGEDPINFEVTIRVSGQIEEGPSA</sequence>
<dbReference type="Gene3D" id="4.10.410.40">
    <property type="match status" value="1"/>
</dbReference>
<name>A0A090E9Q1_MESPL</name>
<organism evidence="1 2">
    <name type="scientific">Mesorhizobium plurifarium</name>
    <dbReference type="NCBI Taxonomy" id="69974"/>
    <lineage>
        <taxon>Bacteria</taxon>
        <taxon>Pseudomonadati</taxon>
        <taxon>Pseudomonadota</taxon>
        <taxon>Alphaproteobacteria</taxon>
        <taxon>Hyphomicrobiales</taxon>
        <taxon>Phyllobacteriaceae</taxon>
        <taxon>Mesorhizobium</taxon>
    </lineage>
</organism>
<evidence type="ECO:0000313" key="1">
    <source>
        <dbReference type="EMBL" id="CDX26645.1"/>
    </source>
</evidence>
<keyword evidence="2" id="KW-1185">Reference proteome</keyword>
<reference evidence="2" key="1">
    <citation type="submission" date="2014-08" db="EMBL/GenBank/DDBJ databases">
        <authorList>
            <person name="Moulin L."/>
        </authorList>
    </citation>
    <scope>NUCLEOTIDE SEQUENCE [LARGE SCALE GENOMIC DNA]</scope>
</reference>
<proteinExistence type="predicted"/>